<dbReference type="InterPro" id="IPR036942">
    <property type="entry name" value="Beta-barrel_TonB_sf"/>
</dbReference>
<dbReference type="STRING" id="762486.SAMN05444411_11035"/>
<name>A0A1H3EVL0_9FLAO</name>
<keyword evidence="4 10" id="KW-0812">Transmembrane</keyword>
<keyword evidence="9 10" id="KW-0998">Cell outer membrane</keyword>
<dbReference type="OrthoDB" id="9795928at2"/>
<dbReference type="PROSITE" id="PS52016">
    <property type="entry name" value="TONB_DEPENDENT_REC_3"/>
    <property type="match status" value="1"/>
</dbReference>
<evidence type="ECO:0000256" key="9">
    <source>
        <dbReference type="ARBA" id="ARBA00023237"/>
    </source>
</evidence>
<proteinExistence type="inferred from homology"/>
<dbReference type="Pfam" id="PF07715">
    <property type="entry name" value="Plug"/>
    <property type="match status" value="1"/>
</dbReference>
<organism evidence="14 15">
    <name type="scientific">Lutibacter oricola</name>
    <dbReference type="NCBI Taxonomy" id="762486"/>
    <lineage>
        <taxon>Bacteria</taxon>
        <taxon>Pseudomonadati</taxon>
        <taxon>Bacteroidota</taxon>
        <taxon>Flavobacteriia</taxon>
        <taxon>Flavobacteriales</taxon>
        <taxon>Flavobacteriaceae</taxon>
        <taxon>Lutibacter</taxon>
    </lineage>
</organism>
<dbReference type="EMBL" id="FNNJ01000010">
    <property type="protein sequence ID" value="SDX82660.1"/>
    <property type="molecule type" value="Genomic_DNA"/>
</dbReference>
<dbReference type="InterPro" id="IPR037066">
    <property type="entry name" value="Plug_dom_sf"/>
</dbReference>
<comment type="similarity">
    <text evidence="10 11">Belongs to the TonB-dependent receptor family.</text>
</comment>
<dbReference type="CDD" id="cd01347">
    <property type="entry name" value="ligand_gated_channel"/>
    <property type="match status" value="1"/>
</dbReference>
<dbReference type="Proteomes" id="UP000199595">
    <property type="component" value="Unassembled WGS sequence"/>
</dbReference>
<evidence type="ECO:0000313" key="15">
    <source>
        <dbReference type="Proteomes" id="UP000199595"/>
    </source>
</evidence>
<keyword evidence="5" id="KW-0732">Signal</keyword>
<feature type="domain" description="TonB-dependent receptor-like beta-barrel" evidence="12">
    <location>
        <begin position="245"/>
        <end position="699"/>
    </location>
</feature>
<accession>A0A1H3EVL0</accession>
<evidence type="ECO:0000256" key="2">
    <source>
        <dbReference type="ARBA" id="ARBA00022448"/>
    </source>
</evidence>
<dbReference type="Pfam" id="PF00593">
    <property type="entry name" value="TonB_dep_Rec_b-barrel"/>
    <property type="match status" value="1"/>
</dbReference>
<dbReference type="GO" id="GO:0044718">
    <property type="term" value="P:siderophore transmembrane transport"/>
    <property type="evidence" value="ECO:0007669"/>
    <property type="project" value="TreeGrafter"/>
</dbReference>
<dbReference type="PANTHER" id="PTHR30069">
    <property type="entry name" value="TONB-DEPENDENT OUTER MEMBRANE RECEPTOR"/>
    <property type="match status" value="1"/>
</dbReference>
<dbReference type="SUPFAM" id="SSF56935">
    <property type="entry name" value="Porins"/>
    <property type="match status" value="1"/>
</dbReference>
<dbReference type="Pfam" id="PF13715">
    <property type="entry name" value="CarbopepD_reg_2"/>
    <property type="match status" value="1"/>
</dbReference>
<evidence type="ECO:0000256" key="1">
    <source>
        <dbReference type="ARBA" id="ARBA00004571"/>
    </source>
</evidence>
<keyword evidence="8" id="KW-0675">Receptor</keyword>
<sequence length="734" mass="82622">MKKLFVILFIGFNLYSYGQNKISGTILNTKNEPLIGVEVYIEKLKKGTSTNELGYFELKNVPNATLKVTAHYIGYKTQVKTVSFTKPDIELNFLLKEMAYQMDEVVISTPFNKLQSENAIKVVSLKLNEIENGGSTNLTEAISSIPGIDMIAKGTGVAKPVIRGLSGTNVLMLNNGIKMENFQFSENHPFIVDEFGVDHIEVIKGPASLLYGSDAVGGVINVIRERPALENEITGDFNTQYHSNTDGITLNAGVKGNSNQINWGIRTGYKSHADYEDGNGNYIPNTRFQEKSLKANIGLRKSFGIFNLYYDFNRPQLGMSVGNVKTLEKSRNLDFWYQDLTSHLISSRNTLFFNDYKFDVNLSYQLNNRKLQTDNNTPAFEMVDMDLNTFAYEVKTHFPSTEKTEYIIGLQGSNKTNRNNEAPNHVIPDTDVNDISVFGLLQHSFAEKLKTQVGLRYDYRIISSEKETNKPAIDNDYGNISGSIGATYPLTDDFLVRANLASAYRTPNIAELTQNGYHGARFEIGNPDLDTQRSYEGDLSFHYHSKYIMLDVSGFYNRINDYIYIAPTGENLDNGDIIYQYSQTDSKLYGGELIVNITPIEWLNINTTYSYLIGKEDSGNYLPYIPHNKFRFDVKLQKEKIGLLHSPYFKIGGLLAQDQDNPSIYETETDGYFLINAGVGTELKIGKEMVNISIQANNILNETYIDHLSTLKGMNYNNIGRNIVATIKIPISVK</sequence>
<evidence type="ECO:0000259" key="12">
    <source>
        <dbReference type="Pfam" id="PF00593"/>
    </source>
</evidence>
<dbReference type="GO" id="GO:0009279">
    <property type="term" value="C:cell outer membrane"/>
    <property type="evidence" value="ECO:0007669"/>
    <property type="project" value="UniProtKB-SubCell"/>
</dbReference>
<evidence type="ECO:0000256" key="3">
    <source>
        <dbReference type="ARBA" id="ARBA00022452"/>
    </source>
</evidence>
<dbReference type="PANTHER" id="PTHR30069:SF29">
    <property type="entry name" value="HEMOGLOBIN AND HEMOGLOBIN-HAPTOGLOBIN-BINDING PROTEIN 1-RELATED"/>
    <property type="match status" value="1"/>
</dbReference>
<dbReference type="Gene3D" id="2.60.40.1120">
    <property type="entry name" value="Carboxypeptidase-like, regulatory domain"/>
    <property type="match status" value="1"/>
</dbReference>
<dbReference type="GO" id="GO:0015344">
    <property type="term" value="F:siderophore uptake transmembrane transporter activity"/>
    <property type="evidence" value="ECO:0007669"/>
    <property type="project" value="TreeGrafter"/>
</dbReference>
<evidence type="ECO:0000313" key="14">
    <source>
        <dbReference type="EMBL" id="SDX82660.1"/>
    </source>
</evidence>
<feature type="domain" description="TonB-dependent receptor plug" evidence="13">
    <location>
        <begin position="118"/>
        <end position="219"/>
    </location>
</feature>
<keyword evidence="2 10" id="KW-0813">Transport</keyword>
<dbReference type="Gene3D" id="2.170.130.10">
    <property type="entry name" value="TonB-dependent receptor, plug domain"/>
    <property type="match status" value="1"/>
</dbReference>
<dbReference type="AlphaFoldDB" id="A0A1H3EVL0"/>
<dbReference type="InterPro" id="IPR039426">
    <property type="entry name" value="TonB-dep_rcpt-like"/>
</dbReference>
<keyword evidence="15" id="KW-1185">Reference proteome</keyword>
<evidence type="ECO:0000256" key="6">
    <source>
        <dbReference type="ARBA" id="ARBA00023077"/>
    </source>
</evidence>
<protein>
    <submittedName>
        <fullName evidence="14">Iron complex outermembrane recepter protein</fullName>
    </submittedName>
</protein>
<evidence type="ECO:0000256" key="11">
    <source>
        <dbReference type="RuleBase" id="RU003357"/>
    </source>
</evidence>
<keyword evidence="6 11" id="KW-0798">TonB box</keyword>
<evidence type="ECO:0000259" key="13">
    <source>
        <dbReference type="Pfam" id="PF07715"/>
    </source>
</evidence>
<dbReference type="Gene3D" id="2.40.170.20">
    <property type="entry name" value="TonB-dependent receptor, beta-barrel domain"/>
    <property type="match status" value="1"/>
</dbReference>
<comment type="subcellular location">
    <subcellularLocation>
        <location evidence="1 10">Cell outer membrane</location>
        <topology evidence="1 10">Multi-pass membrane protein</topology>
    </subcellularLocation>
</comment>
<keyword evidence="3 10" id="KW-1134">Transmembrane beta strand</keyword>
<dbReference type="SUPFAM" id="SSF49464">
    <property type="entry name" value="Carboxypeptidase regulatory domain-like"/>
    <property type="match status" value="1"/>
</dbReference>
<evidence type="ECO:0000256" key="4">
    <source>
        <dbReference type="ARBA" id="ARBA00022692"/>
    </source>
</evidence>
<dbReference type="InterPro" id="IPR008969">
    <property type="entry name" value="CarboxyPept-like_regulatory"/>
</dbReference>
<keyword evidence="7 10" id="KW-0472">Membrane</keyword>
<evidence type="ECO:0000256" key="7">
    <source>
        <dbReference type="ARBA" id="ARBA00023136"/>
    </source>
</evidence>
<gene>
    <name evidence="14" type="ORF">SAMN05444411_11035</name>
</gene>
<reference evidence="14 15" key="1">
    <citation type="submission" date="2016-10" db="EMBL/GenBank/DDBJ databases">
        <authorList>
            <person name="de Groot N.N."/>
        </authorList>
    </citation>
    <scope>NUCLEOTIDE SEQUENCE [LARGE SCALE GENOMIC DNA]</scope>
    <source>
        <strain evidence="14 15">DSM 24956</strain>
    </source>
</reference>
<dbReference type="InterPro" id="IPR012910">
    <property type="entry name" value="Plug_dom"/>
</dbReference>
<evidence type="ECO:0000256" key="10">
    <source>
        <dbReference type="PROSITE-ProRule" id="PRU01360"/>
    </source>
</evidence>
<evidence type="ECO:0000256" key="5">
    <source>
        <dbReference type="ARBA" id="ARBA00022729"/>
    </source>
</evidence>
<evidence type="ECO:0000256" key="8">
    <source>
        <dbReference type="ARBA" id="ARBA00023170"/>
    </source>
</evidence>
<dbReference type="InterPro" id="IPR000531">
    <property type="entry name" value="Beta-barrel_TonB"/>
</dbReference>
<dbReference type="RefSeq" id="WP_090125154.1">
    <property type="nucleotide sequence ID" value="NZ_FNNJ01000010.1"/>
</dbReference>